<sequence length="77" mass="8737">MWLGDIAFDYLASPAVARVFVREFHRCRCDLVELIVDLVEDVGSIPRLPCEPIVLTRALTYTPDPLGRGALARRRVR</sequence>
<gene>
    <name evidence="1" type="ORF">NDR86_34420</name>
</gene>
<proteinExistence type="predicted"/>
<dbReference type="EMBL" id="JAMRXG010000024">
    <property type="protein sequence ID" value="MCM6778592.1"/>
    <property type="molecule type" value="Genomic_DNA"/>
</dbReference>
<reference evidence="1" key="1">
    <citation type="submission" date="2022-06" db="EMBL/GenBank/DDBJ databases">
        <title>Novel species in genus nocardia.</title>
        <authorList>
            <person name="Li F."/>
        </authorList>
    </citation>
    <scope>NUCLEOTIDE SEQUENCE</scope>
    <source>
        <strain evidence="1">CDC141</strain>
    </source>
</reference>
<name>A0A9X2ED53_9NOCA</name>
<dbReference type="Proteomes" id="UP001139157">
    <property type="component" value="Unassembled WGS sequence"/>
</dbReference>
<organism evidence="1 2">
    <name type="scientific">Nocardia pulmonis</name>
    <dbReference type="NCBI Taxonomy" id="2951408"/>
    <lineage>
        <taxon>Bacteria</taxon>
        <taxon>Bacillati</taxon>
        <taxon>Actinomycetota</taxon>
        <taxon>Actinomycetes</taxon>
        <taxon>Mycobacteriales</taxon>
        <taxon>Nocardiaceae</taxon>
        <taxon>Nocardia</taxon>
    </lineage>
</organism>
<keyword evidence="2" id="KW-1185">Reference proteome</keyword>
<accession>A0A9X2ED53</accession>
<protein>
    <submittedName>
        <fullName evidence="1">Uncharacterized protein</fullName>
    </submittedName>
</protein>
<comment type="caution">
    <text evidence="1">The sequence shown here is derived from an EMBL/GenBank/DDBJ whole genome shotgun (WGS) entry which is preliminary data.</text>
</comment>
<dbReference type="AlphaFoldDB" id="A0A9X2ED53"/>
<evidence type="ECO:0000313" key="2">
    <source>
        <dbReference type="Proteomes" id="UP001139157"/>
    </source>
</evidence>
<evidence type="ECO:0000313" key="1">
    <source>
        <dbReference type="EMBL" id="MCM6778592.1"/>
    </source>
</evidence>
<dbReference type="RefSeq" id="WP_251918100.1">
    <property type="nucleotide sequence ID" value="NZ_JAMRXG010000024.1"/>
</dbReference>